<dbReference type="SUPFAM" id="SSF56349">
    <property type="entry name" value="DNA breaking-rejoining enzymes"/>
    <property type="match status" value="1"/>
</dbReference>
<name>A0AAF0KF91_9HYPH</name>
<dbReference type="GO" id="GO:0003677">
    <property type="term" value="F:DNA binding"/>
    <property type="evidence" value="ECO:0007669"/>
    <property type="project" value="InterPro"/>
</dbReference>
<dbReference type="GO" id="GO:0006310">
    <property type="term" value="P:DNA recombination"/>
    <property type="evidence" value="ECO:0007669"/>
    <property type="project" value="UniProtKB-KW"/>
</dbReference>
<dbReference type="Gene3D" id="1.10.443.10">
    <property type="entry name" value="Intergrase catalytic core"/>
    <property type="match status" value="1"/>
</dbReference>
<dbReference type="InterPro" id="IPR011010">
    <property type="entry name" value="DNA_brk_join_enz"/>
</dbReference>
<sequence>MDEITQRNRYAVRGRLEVKSHFNARKSGRQKLNSYRGNKARGLNFVVCRQPMMRSGLLRCWHRLFLIGKSEDGTVVAHPMEIIDRYFDDHPKMSKQHRKETCQVFGLLIDHTVAILPSLTAAQLNGEALPLENVLFRSFAVALAYGTVSFRDDGVPVEEKGLYWRPRSARRAFRLLSVLDTFFDHLGAMGVTPEWLVAYKGTTSSSEAFRVSAHLAIRRSKSLLAHLQGYMDSEDRKPPHPYTGVVLSPDRSTSKTYSFPAKWVPAFLLEGFTNERGETDETAQLIAFFLFYGGVRTSEPFHLFCSDVQFVAQTPVVYLHHPEEGLLQYGADLITRKDYLQHFQRTSRTMSDGRDEAGWKSVRNDDEGDPIYWLPVDGLMGILGKLLKWYLHDIRPALMMRRPARLGDHPFLFVSSGRTGTVNGGDVGDLYTPSAFRSAWKAAVRRIARRYPESGLKYGKRFGTSPHGARHFYGRFLRTIGISGEVIRVCMHHKHPDSHLRYVELSPDEVNAILTKAAADDNEPSTPILNPLATARHDFMANFHGDTYNIRSSSGGSSRSRRGWRSHAHKFSNKSDA</sequence>
<gene>
    <name evidence="3" type="ORF">CFBP5477_018590</name>
</gene>
<reference evidence="3" key="1">
    <citation type="submission" date="2023-05" db="EMBL/GenBank/DDBJ databases">
        <title>Complete genome sequence of Agrobacterium larrymoorei CFBP5477.</title>
        <authorList>
            <person name="Yen H.-C."/>
            <person name="Chou L."/>
            <person name="Lin Y.-C."/>
            <person name="Lai E.-M."/>
            <person name="Kuo C.-H."/>
        </authorList>
    </citation>
    <scope>NUCLEOTIDE SEQUENCE</scope>
    <source>
        <strain evidence="3">CFBP5477</strain>
    </source>
</reference>
<dbReference type="InterPro" id="IPR013762">
    <property type="entry name" value="Integrase-like_cat_sf"/>
</dbReference>
<dbReference type="RefSeq" id="WP_137395200.1">
    <property type="nucleotide sequence ID" value="NZ_CP124734.1"/>
</dbReference>
<protein>
    <submittedName>
        <fullName evidence="3">Site-specific integrase</fullName>
    </submittedName>
</protein>
<evidence type="ECO:0000313" key="4">
    <source>
        <dbReference type="Proteomes" id="UP000298664"/>
    </source>
</evidence>
<evidence type="ECO:0000256" key="2">
    <source>
        <dbReference type="SAM" id="MobiDB-lite"/>
    </source>
</evidence>
<feature type="compositionally biased region" description="Basic residues" evidence="2">
    <location>
        <begin position="559"/>
        <end position="577"/>
    </location>
</feature>
<feature type="region of interest" description="Disordered" evidence="2">
    <location>
        <begin position="550"/>
        <end position="577"/>
    </location>
</feature>
<evidence type="ECO:0000313" key="3">
    <source>
        <dbReference type="EMBL" id="WHA43255.1"/>
    </source>
</evidence>
<accession>A0AAF0KF91</accession>
<dbReference type="Proteomes" id="UP000298664">
    <property type="component" value="Chromosome Linear"/>
</dbReference>
<proteinExistence type="predicted"/>
<organism evidence="3 4">
    <name type="scientific">Agrobacterium larrymoorei</name>
    <dbReference type="NCBI Taxonomy" id="160699"/>
    <lineage>
        <taxon>Bacteria</taxon>
        <taxon>Pseudomonadati</taxon>
        <taxon>Pseudomonadota</taxon>
        <taxon>Alphaproteobacteria</taxon>
        <taxon>Hyphomicrobiales</taxon>
        <taxon>Rhizobiaceae</taxon>
        <taxon>Rhizobium/Agrobacterium group</taxon>
        <taxon>Agrobacterium</taxon>
    </lineage>
</organism>
<dbReference type="GO" id="GO:0015074">
    <property type="term" value="P:DNA integration"/>
    <property type="evidence" value="ECO:0007669"/>
    <property type="project" value="InterPro"/>
</dbReference>
<dbReference type="EMBL" id="CP124734">
    <property type="protein sequence ID" value="WHA43255.1"/>
    <property type="molecule type" value="Genomic_DNA"/>
</dbReference>
<dbReference type="AlphaFoldDB" id="A0AAF0KF91"/>
<keyword evidence="1" id="KW-0233">DNA recombination</keyword>
<evidence type="ECO:0000256" key="1">
    <source>
        <dbReference type="ARBA" id="ARBA00023172"/>
    </source>
</evidence>